<evidence type="ECO:0008006" key="4">
    <source>
        <dbReference type="Google" id="ProtNLM"/>
    </source>
</evidence>
<name>A0ABW2BY20_9PSEU</name>
<evidence type="ECO:0000313" key="2">
    <source>
        <dbReference type="EMBL" id="MFC6867956.1"/>
    </source>
</evidence>
<organism evidence="2 3">
    <name type="scientific">Haloechinothrix salitolerans</name>
    <dbReference type="NCBI Taxonomy" id="926830"/>
    <lineage>
        <taxon>Bacteria</taxon>
        <taxon>Bacillati</taxon>
        <taxon>Actinomycetota</taxon>
        <taxon>Actinomycetes</taxon>
        <taxon>Pseudonocardiales</taxon>
        <taxon>Pseudonocardiaceae</taxon>
        <taxon>Haloechinothrix</taxon>
    </lineage>
</organism>
<protein>
    <recommendedName>
        <fullName evidence="4">SPW repeat-containing protein</fullName>
    </recommendedName>
</protein>
<comment type="caution">
    <text evidence="2">The sequence shown here is derived from an EMBL/GenBank/DDBJ whole genome shotgun (WGS) entry which is preliminary data.</text>
</comment>
<dbReference type="RefSeq" id="WP_345399162.1">
    <property type="nucleotide sequence ID" value="NZ_BAABLA010000083.1"/>
</dbReference>
<sequence>MSSVIAADRTRPARRRIMHVGSGGMILGGLLMVVGSPMPWVSTPVGSLSGAAGAGLWTLCAGFLAIAGALIPRRRVAFVHAVVPGVAAALIVCWQLLRMLQISAGTDAWGKLLPGIGLVLVGGGAIVLLRSAMKIRAAGTARE</sequence>
<feature type="transmembrane region" description="Helical" evidence="1">
    <location>
        <begin position="109"/>
        <end position="129"/>
    </location>
</feature>
<keyword evidence="1" id="KW-0472">Membrane</keyword>
<proteinExistence type="predicted"/>
<evidence type="ECO:0000256" key="1">
    <source>
        <dbReference type="SAM" id="Phobius"/>
    </source>
</evidence>
<accession>A0ABW2BY20</accession>
<dbReference type="Proteomes" id="UP001596337">
    <property type="component" value="Unassembled WGS sequence"/>
</dbReference>
<gene>
    <name evidence="2" type="ORF">ACFQGD_12430</name>
</gene>
<feature type="transmembrane region" description="Helical" evidence="1">
    <location>
        <begin position="52"/>
        <end position="71"/>
    </location>
</feature>
<dbReference type="EMBL" id="JBHSXX010000001">
    <property type="protein sequence ID" value="MFC6867956.1"/>
    <property type="molecule type" value="Genomic_DNA"/>
</dbReference>
<evidence type="ECO:0000313" key="3">
    <source>
        <dbReference type="Proteomes" id="UP001596337"/>
    </source>
</evidence>
<keyword evidence="1" id="KW-0812">Transmembrane</keyword>
<keyword evidence="3" id="KW-1185">Reference proteome</keyword>
<keyword evidence="1" id="KW-1133">Transmembrane helix</keyword>
<feature type="transmembrane region" description="Helical" evidence="1">
    <location>
        <begin position="78"/>
        <end position="97"/>
    </location>
</feature>
<reference evidence="3" key="1">
    <citation type="journal article" date="2019" name="Int. J. Syst. Evol. Microbiol.">
        <title>The Global Catalogue of Microorganisms (GCM) 10K type strain sequencing project: providing services to taxonomists for standard genome sequencing and annotation.</title>
        <authorList>
            <consortium name="The Broad Institute Genomics Platform"/>
            <consortium name="The Broad Institute Genome Sequencing Center for Infectious Disease"/>
            <person name="Wu L."/>
            <person name="Ma J."/>
        </authorList>
    </citation>
    <scope>NUCLEOTIDE SEQUENCE [LARGE SCALE GENOMIC DNA]</scope>
    <source>
        <strain evidence="3">KCTC 32255</strain>
    </source>
</reference>
<feature type="transmembrane region" description="Helical" evidence="1">
    <location>
        <begin position="20"/>
        <end position="40"/>
    </location>
</feature>